<dbReference type="PANTHER" id="PTHR43280">
    <property type="entry name" value="ARAC-FAMILY TRANSCRIPTIONAL REGULATOR"/>
    <property type="match status" value="1"/>
</dbReference>
<keyword evidence="4" id="KW-0812">Transmembrane</keyword>
<dbReference type="InterPro" id="IPR018060">
    <property type="entry name" value="HTH_AraC"/>
</dbReference>
<sequence length="578" mass="67926">MLAGLCQLSYAQQAESLDQLSDEQLLTMFDEVIQDSLAAERVARIYLDRARKEKDTIKMARGYDRLARIFSLERNIQFADSVITLTADLNHITYPALGYILRGYNFQLGDDLVNCTRNYLEAYKLSIQNENSLQQVYLLDKLIYKKAIWGNRIEALKLQKRRDELVQDKNYIEKLRSANRIGVEFDVEEILLNDFIVSSENYAFIYYNMRRLDSARVYLKEALKLLENYKGEHLDYHRNWVIEFQMELEYIAENYKESIRIGDSIISGGTGIYMSSSLFNAYMIAGLSRTKMLNNYESGLTMMLKADSIFSTEKIRIQPYKRELFDTLLGYYRSIDDDKSQMKYLSRLITFDSIMRVNYQYFEPELIKELETNELIAQKQELLARLNRNKRVNGIKIGVLFGFVLLSCWALVYYYRKHVLYRKRYESLKSNSGPTARKSKMRRQEISDEVIREILDRLEQFERKKAYLSADISLNSIARSFGTNAKYLSSVINLNKGKNFSQYINSLRTQYAFDRLREDRMFQRYTIRAVAGESGFNRAESFSKAFYRNFGIYPSYYIKKLEKDELKTTPNPAEPLAD</sequence>
<dbReference type="Gene3D" id="1.10.10.60">
    <property type="entry name" value="Homeodomain-like"/>
    <property type="match status" value="2"/>
</dbReference>
<evidence type="ECO:0000256" key="2">
    <source>
        <dbReference type="ARBA" id="ARBA00023125"/>
    </source>
</evidence>
<protein>
    <recommendedName>
        <fullName evidence="5">HTH araC/xylS-type domain-containing protein</fullName>
    </recommendedName>
</protein>
<dbReference type="InterPro" id="IPR009057">
    <property type="entry name" value="Homeodomain-like_sf"/>
</dbReference>
<evidence type="ECO:0000313" key="6">
    <source>
        <dbReference type="EMBL" id="PQB04459.1"/>
    </source>
</evidence>
<reference evidence="6 7" key="1">
    <citation type="submission" date="2016-11" db="EMBL/GenBank/DDBJ databases">
        <title>Trade-off between light-utilization and light-protection in marine flavobacteria.</title>
        <authorList>
            <person name="Kumagai Y."/>
        </authorList>
    </citation>
    <scope>NUCLEOTIDE SEQUENCE [LARGE SCALE GENOMIC DNA]</scope>
    <source>
        <strain evidence="6 7">NBRC 107741</strain>
    </source>
</reference>
<proteinExistence type="predicted"/>
<dbReference type="EMBL" id="MQUB01000001">
    <property type="protein sequence ID" value="PQB04459.1"/>
    <property type="molecule type" value="Genomic_DNA"/>
</dbReference>
<keyword evidence="4" id="KW-0472">Membrane</keyword>
<dbReference type="PANTHER" id="PTHR43280:SF2">
    <property type="entry name" value="HTH-TYPE TRANSCRIPTIONAL REGULATOR EXSA"/>
    <property type="match status" value="1"/>
</dbReference>
<accession>A0A2S7KP99</accession>
<dbReference type="GO" id="GO:0043565">
    <property type="term" value="F:sequence-specific DNA binding"/>
    <property type="evidence" value="ECO:0007669"/>
    <property type="project" value="InterPro"/>
</dbReference>
<keyword evidence="4" id="KW-1133">Transmembrane helix</keyword>
<keyword evidence="7" id="KW-1185">Reference proteome</keyword>
<evidence type="ECO:0000259" key="5">
    <source>
        <dbReference type="PROSITE" id="PS01124"/>
    </source>
</evidence>
<dbReference type="Pfam" id="PF12833">
    <property type="entry name" value="HTH_18"/>
    <property type="match status" value="1"/>
</dbReference>
<keyword evidence="2" id="KW-0238">DNA-binding</keyword>
<keyword evidence="3" id="KW-0804">Transcription</keyword>
<evidence type="ECO:0000256" key="1">
    <source>
        <dbReference type="ARBA" id="ARBA00023015"/>
    </source>
</evidence>
<name>A0A2S7KP99_9FLAO</name>
<organism evidence="6 7">
    <name type="scientific">Aureitalea marina</name>
    <dbReference type="NCBI Taxonomy" id="930804"/>
    <lineage>
        <taxon>Bacteria</taxon>
        <taxon>Pseudomonadati</taxon>
        <taxon>Bacteroidota</taxon>
        <taxon>Flavobacteriia</taxon>
        <taxon>Flavobacteriales</taxon>
        <taxon>Flavobacteriaceae</taxon>
        <taxon>Aureitalea</taxon>
    </lineage>
</organism>
<keyword evidence="1" id="KW-0805">Transcription regulation</keyword>
<comment type="caution">
    <text evidence="6">The sequence shown here is derived from an EMBL/GenBank/DDBJ whole genome shotgun (WGS) entry which is preliminary data.</text>
</comment>
<dbReference type="Proteomes" id="UP000239800">
    <property type="component" value="Unassembled WGS sequence"/>
</dbReference>
<feature type="transmembrane region" description="Helical" evidence="4">
    <location>
        <begin position="397"/>
        <end position="415"/>
    </location>
</feature>
<evidence type="ECO:0000256" key="4">
    <source>
        <dbReference type="SAM" id="Phobius"/>
    </source>
</evidence>
<feature type="domain" description="HTH araC/xylS-type" evidence="5">
    <location>
        <begin position="448"/>
        <end position="560"/>
    </location>
</feature>
<dbReference type="GO" id="GO:0003700">
    <property type="term" value="F:DNA-binding transcription factor activity"/>
    <property type="evidence" value="ECO:0007669"/>
    <property type="project" value="InterPro"/>
</dbReference>
<evidence type="ECO:0000313" key="7">
    <source>
        <dbReference type="Proteomes" id="UP000239800"/>
    </source>
</evidence>
<dbReference type="SMART" id="SM00342">
    <property type="entry name" value="HTH_ARAC"/>
    <property type="match status" value="1"/>
</dbReference>
<dbReference type="PROSITE" id="PS01124">
    <property type="entry name" value="HTH_ARAC_FAMILY_2"/>
    <property type="match status" value="1"/>
</dbReference>
<evidence type="ECO:0000256" key="3">
    <source>
        <dbReference type="ARBA" id="ARBA00023163"/>
    </source>
</evidence>
<gene>
    <name evidence="6" type="ORF">BST85_05750</name>
</gene>
<dbReference type="SUPFAM" id="SSF46689">
    <property type="entry name" value="Homeodomain-like"/>
    <property type="match status" value="1"/>
</dbReference>
<dbReference type="AlphaFoldDB" id="A0A2S7KP99"/>